<feature type="transmembrane region" description="Helical" evidence="9">
    <location>
        <begin position="570"/>
        <end position="593"/>
    </location>
</feature>
<dbReference type="InterPro" id="IPR014743">
    <property type="entry name" value="Cl-channel_core"/>
</dbReference>
<feature type="transmembrane region" description="Helical" evidence="9">
    <location>
        <begin position="385"/>
        <end position="403"/>
    </location>
</feature>
<feature type="domain" description="CBS" evidence="10">
    <location>
        <begin position="730"/>
        <end position="787"/>
    </location>
</feature>
<sequence>MESKKNECIKDDARIEKAPSIINEDINRSLNVIRDSVNDEDIISFRKKVKTNDNKWTKYFPMEKVYKKLGVTTDIRNEVNDEKEEEVGRRVAYDNFSTIDWLFDQTKAKQRKRDLKKVPGWKGKLLAIYDSSESWMITIIVGLAVALITTCISISIEWLSSIKNGFCRNGFHLNKKFCCLGDEELCEDWISWRNADGRDGGEAIDYIMYVFLSCLFAFIAAFFVKKLQPYAAGSGIPECKTIMGGFVIKGYLGLMSLVTKSISLIFAVAAGLCIGKEGPLVHIACCVGNIIPRFFPNHYYNEAKKREILSGATAAGLAVAFGAPIGGVLFSLEEVSYYFPHTTMLRSFICSLVAVSLLSLMNPFRTGKIILFNVAYTSDWYSFELFPFILIGVFGGLFGAFFVHVNIKYTAYRKKSPFFKSNQMLEVILLSAVTSLIAYFNPFLKYDSGEIIGILFDNCHKHFPVDICDRSNYGELAGMLIWALFFKIIMTTITFGSKIPAGSFVPPILIGACFGRIVGLAAQTIQEYFSYSPIFASCPVESQCVYPGVYALIGAAAFLGGVSRMVSKQFFLYINVSVAVIMFEITGAAAYILPIMITLIVAKSTADYFGKDGIAEAIIHLNRYPFIDQKEEYNHIIPASRVMTDYSNLTNFYSRGMTMSEITHLIEKKSFKGYPVVYTASDPTLIGYISKSDLLFALGEAKRLYNEDCECRFVKGESDTGPFIDLRKWMDHSPITICHKFQMGAVLEIFKKLGPKIVIVTRHGKLAGIITRKDVLRHLAFLHRFEVKEFKELTELVNDKSVLPINMRAII</sequence>
<dbReference type="AlphaFoldDB" id="A0A075B426"/>
<evidence type="ECO:0000259" key="10">
    <source>
        <dbReference type="PROSITE" id="PS51371"/>
    </source>
</evidence>
<dbReference type="EMBL" id="ML004909">
    <property type="protein sequence ID" value="RKP22120.1"/>
    <property type="molecule type" value="Genomic_DNA"/>
</dbReference>
<feature type="transmembrane region" description="Helical" evidence="9">
    <location>
        <begin position="479"/>
        <end position="497"/>
    </location>
</feature>
<keyword evidence="6 9" id="KW-0472">Membrane</keyword>
<evidence type="ECO:0000313" key="12">
    <source>
        <dbReference type="EMBL" id="RKP22120.1"/>
    </source>
</evidence>
<keyword evidence="5 9" id="KW-0406">Ion transport</keyword>
<feature type="transmembrane region" description="Helical" evidence="9">
    <location>
        <begin position="206"/>
        <end position="224"/>
    </location>
</feature>
<dbReference type="SUPFAM" id="SSF54631">
    <property type="entry name" value="CBS-domain pair"/>
    <property type="match status" value="1"/>
</dbReference>
<dbReference type="Gene3D" id="1.10.3080.10">
    <property type="entry name" value="Clc chloride channel"/>
    <property type="match status" value="1"/>
</dbReference>
<keyword evidence="13" id="KW-1185">Reference proteome</keyword>
<dbReference type="SUPFAM" id="SSF81340">
    <property type="entry name" value="Clc chloride channel"/>
    <property type="match status" value="1"/>
</dbReference>
<feature type="transmembrane region" description="Helical" evidence="9">
    <location>
        <begin position="504"/>
        <end position="525"/>
    </location>
</feature>
<dbReference type="STRING" id="988480.A0A075B426"/>
<dbReference type="EMBL" id="KE560700">
    <property type="protein sequence ID" value="EPZ35964.1"/>
    <property type="molecule type" value="Genomic_DNA"/>
</dbReference>
<dbReference type="CDD" id="cd04591">
    <property type="entry name" value="CBS_pair_voltage-gated_CLC_euk_bac"/>
    <property type="match status" value="1"/>
</dbReference>
<gene>
    <name evidence="11" type="ORF">O9G_003879</name>
    <name evidence="12" type="ORF">ROZALSC1DRAFT_26503</name>
</gene>
<feature type="transmembrane region" description="Helical" evidence="9">
    <location>
        <begin position="424"/>
        <end position="440"/>
    </location>
</feature>
<dbReference type="HOGENOM" id="CLU_003181_2_2_1"/>
<evidence type="ECO:0000256" key="2">
    <source>
        <dbReference type="ARBA" id="ARBA00022448"/>
    </source>
</evidence>
<feature type="transmembrane region" description="Helical" evidence="9">
    <location>
        <begin position="250"/>
        <end position="272"/>
    </location>
</feature>
<evidence type="ECO:0000256" key="9">
    <source>
        <dbReference type="RuleBase" id="RU361221"/>
    </source>
</evidence>
<dbReference type="InterPro" id="IPR001807">
    <property type="entry name" value="ClC"/>
</dbReference>
<feature type="transmembrane region" description="Helical" evidence="9">
    <location>
        <begin position="545"/>
        <end position="563"/>
    </location>
</feature>
<dbReference type="Gene3D" id="3.90.1280.20">
    <property type="match status" value="1"/>
</dbReference>
<name>A0A075B426_ROZAC</name>
<dbReference type="GO" id="GO:0005886">
    <property type="term" value="C:plasma membrane"/>
    <property type="evidence" value="ECO:0007669"/>
    <property type="project" value="TreeGrafter"/>
</dbReference>
<dbReference type="Proteomes" id="UP000281549">
    <property type="component" value="Unassembled WGS sequence"/>
</dbReference>
<accession>A0A075B426</accession>
<dbReference type="PRINTS" id="PR00762">
    <property type="entry name" value="CLCHANNEL"/>
</dbReference>
<keyword evidence="2 9" id="KW-0813">Transport</keyword>
<dbReference type="InterPro" id="IPR046342">
    <property type="entry name" value="CBS_dom_sf"/>
</dbReference>
<dbReference type="Proteomes" id="UP000030755">
    <property type="component" value="Unassembled WGS sequence"/>
</dbReference>
<comment type="subcellular location">
    <subcellularLocation>
        <location evidence="1 9">Membrane</location>
        <topology evidence="1 9">Multi-pass membrane protein</topology>
    </subcellularLocation>
</comment>
<reference evidence="11 13" key="1">
    <citation type="journal article" date="2013" name="Curr. Biol.">
        <title>Shared signatures of parasitism and phylogenomics unite Cryptomycota and microsporidia.</title>
        <authorList>
            <person name="James T.Y."/>
            <person name="Pelin A."/>
            <person name="Bonen L."/>
            <person name="Ahrendt S."/>
            <person name="Sain D."/>
            <person name="Corradi N."/>
            <person name="Stajich J.E."/>
        </authorList>
    </citation>
    <scope>NUCLEOTIDE SEQUENCE [LARGE SCALE GENOMIC DNA]</scope>
    <source>
        <strain evidence="11">CSF55</strain>
        <strain evidence="11">CSF55</strain>
    </source>
</reference>
<evidence type="ECO:0000256" key="1">
    <source>
        <dbReference type="ARBA" id="ARBA00004141"/>
    </source>
</evidence>
<proteinExistence type="inferred from homology"/>
<evidence type="ECO:0000256" key="4">
    <source>
        <dbReference type="ARBA" id="ARBA00022989"/>
    </source>
</evidence>
<dbReference type="GO" id="GO:0005794">
    <property type="term" value="C:Golgi apparatus"/>
    <property type="evidence" value="ECO:0007669"/>
    <property type="project" value="TreeGrafter"/>
</dbReference>
<dbReference type="CDD" id="cd03684">
    <property type="entry name" value="ClC_3_like"/>
    <property type="match status" value="1"/>
</dbReference>
<dbReference type="Gene3D" id="3.10.580.20">
    <property type="match status" value="1"/>
</dbReference>
<dbReference type="Pfam" id="PF00654">
    <property type="entry name" value="Voltage_CLC"/>
    <property type="match status" value="1"/>
</dbReference>
<evidence type="ECO:0000313" key="14">
    <source>
        <dbReference type="Proteomes" id="UP000281549"/>
    </source>
</evidence>
<keyword evidence="4 9" id="KW-1133">Transmembrane helix</keyword>
<evidence type="ECO:0000256" key="6">
    <source>
        <dbReference type="ARBA" id="ARBA00023136"/>
    </source>
</evidence>
<feature type="transmembrane region" description="Helical" evidence="9">
    <location>
        <begin position="134"/>
        <end position="156"/>
    </location>
</feature>
<evidence type="ECO:0000256" key="7">
    <source>
        <dbReference type="ARBA" id="ARBA00023214"/>
    </source>
</evidence>
<dbReference type="InterPro" id="IPR000644">
    <property type="entry name" value="CBS_dom"/>
</dbReference>
<feature type="transmembrane region" description="Helical" evidence="9">
    <location>
        <begin position="308"/>
        <end position="332"/>
    </location>
</feature>
<evidence type="ECO:0000313" key="11">
    <source>
        <dbReference type="EMBL" id="EPZ35964.1"/>
    </source>
</evidence>
<comment type="similarity">
    <text evidence="9">Belongs to the chloride channel (TC 2.A.49) family.</text>
</comment>
<dbReference type="PROSITE" id="PS51371">
    <property type="entry name" value="CBS"/>
    <property type="match status" value="1"/>
</dbReference>
<protein>
    <recommendedName>
        <fullName evidence="9">Chloride channel protein</fullName>
    </recommendedName>
</protein>
<dbReference type="OrthoDB" id="44789at2759"/>
<dbReference type="GO" id="GO:0005247">
    <property type="term" value="F:voltage-gated chloride channel activity"/>
    <property type="evidence" value="ECO:0007669"/>
    <property type="project" value="TreeGrafter"/>
</dbReference>
<organism evidence="11 13">
    <name type="scientific">Rozella allomycis (strain CSF55)</name>
    <dbReference type="NCBI Taxonomy" id="988480"/>
    <lineage>
        <taxon>Eukaryota</taxon>
        <taxon>Fungi</taxon>
        <taxon>Fungi incertae sedis</taxon>
        <taxon>Cryptomycota</taxon>
        <taxon>Cryptomycota incertae sedis</taxon>
        <taxon>Rozella</taxon>
    </lineage>
</organism>
<dbReference type="PANTHER" id="PTHR45711">
    <property type="entry name" value="CHLORIDE CHANNEL PROTEIN"/>
    <property type="match status" value="1"/>
</dbReference>
<feature type="transmembrane region" description="Helical" evidence="9">
    <location>
        <begin position="344"/>
        <end position="365"/>
    </location>
</feature>
<dbReference type="GO" id="GO:0005769">
    <property type="term" value="C:early endosome"/>
    <property type="evidence" value="ECO:0007669"/>
    <property type="project" value="TreeGrafter"/>
</dbReference>
<keyword evidence="3 9" id="KW-0812">Transmembrane</keyword>
<evidence type="ECO:0000256" key="3">
    <source>
        <dbReference type="ARBA" id="ARBA00022692"/>
    </source>
</evidence>
<dbReference type="Pfam" id="PF00571">
    <property type="entry name" value="CBS"/>
    <property type="match status" value="2"/>
</dbReference>
<dbReference type="PANTHER" id="PTHR45711:SF9">
    <property type="entry name" value="ANION_PROTON EXCHANGE TRANSPORTER GEF1"/>
    <property type="match status" value="1"/>
</dbReference>
<reference evidence="14" key="2">
    <citation type="journal article" date="2018" name="Nat. Microbiol.">
        <title>Leveraging single-cell genomics to expand the fungal tree of life.</title>
        <authorList>
            <person name="Ahrendt S.R."/>
            <person name="Quandt C.A."/>
            <person name="Ciobanu D."/>
            <person name="Clum A."/>
            <person name="Salamov A."/>
            <person name="Andreopoulos B."/>
            <person name="Cheng J.F."/>
            <person name="Woyke T."/>
            <person name="Pelin A."/>
            <person name="Henrissat B."/>
            <person name="Reynolds N.K."/>
            <person name="Benny G.L."/>
            <person name="Smith M.E."/>
            <person name="James T.Y."/>
            <person name="Grigoriev I.V."/>
        </authorList>
    </citation>
    <scope>NUCLEOTIDE SEQUENCE [LARGE SCALE GENOMIC DNA]</scope>
    <source>
        <strain evidence="14">CSF55</strain>
    </source>
</reference>
<evidence type="ECO:0000256" key="8">
    <source>
        <dbReference type="PROSITE-ProRule" id="PRU00703"/>
    </source>
</evidence>
<evidence type="ECO:0000256" key="5">
    <source>
        <dbReference type="ARBA" id="ARBA00023065"/>
    </source>
</evidence>
<keyword evidence="8" id="KW-0129">CBS domain</keyword>
<reference evidence="12" key="3">
    <citation type="submission" date="2018-08" db="EMBL/GenBank/DDBJ databases">
        <title>Leveraging single-cell genomics to expand the Fungal Tree of Life.</title>
        <authorList>
            <consortium name="DOE Joint Genome Institute"/>
            <person name="Ahrendt S.R."/>
            <person name="Quandt C.A."/>
            <person name="Ciobanu D."/>
            <person name="Clum A."/>
            <person name="Salamov A."/>
            <person name="Andreopoulos B."/>
            <person name="Cheng J.-F."/>
            <person name="Woyke T."/>
            <person name="Pelin A."/>
            <person name="Henrissat B."/>
            <person name="Reynolds N."/>
            <person name="Benny G.L."/>
            <person name="Smith M.E."/>
            <person name="James T.Y."/>
            <person name="Grigoriev I.V."/>
        </authorList>
    </citation>
    <scope>NUCLEOTIDE SEQUENCE</scope>
    <source>
        <strain evidence="12">CSF55</strain>
    </source>
</reference>
<keyword evidence="7 9" id="KW-0868">Chloride</keyword>
<evidence type="ECO:0000313" key="13">
    <source>
        <dbReference type="Proteomes" id="UP000030755"/>
    </source>
</evidence>